<feature type="transmembrane region" description="Helical" evidence="2">
    <location>
        <begin position="23"/>
        <end position="42"/>
    </location>
</feature>
<evidence type="ECO:0008006" key="5">
    <source>
        <dbReference type="Google" id="ProtNLM"/>
    </source>
</evidence>
<accession>A0ABW2PLX2</accession>
<evidence type="ECO:0000256" key="1">
    <source>
        <dbReference type="SAM" id="MobiDB-lite"/>
    </source>
</evidence>
<evidence type="ECO:0000313" key="4">
    <source>
        <dbReference type="Proteomes" id="UP001596496"/>
    </source>
</evidence>
<organism evidence="3 4">
    <name type="scientific">Sphaerisporangium rhizosphaerae</name>
    <dbReference type="NCBI Taxonomy" id="2269375"/>
    <lineage>
        <taxon>Bacteria</taxon>
        <taxon>Bacillati</taxon>
        <taxon>Actinomycetota</taxon>
        <taxon>Actinomycetes</taxon>
        <taxon>Streptosporangiales</taxon>
        <taxon>Streptosporangiaceae</taxon>
        <taxon>Sphaerisporangium</taxon>
    </lineage>
</organism>
<keyword evidence="4" id="KW-1185">Reference proteome</keyword>
<sequence>MTKKPVAGAATGGGGDAGPDGRTFVLVGTSLVAAAGVGGLFLRRRRPQHD</sequence>
<reference evidence="4" key="1">
    <citation type="journal article" date="2019" name="Int. J. Syst. Evol. Microbiol.">
        <title>The Global Catalogue of Microorganisms (GCM) 10K type strain sequencing project: providing services to taxonomists for standard genome sequencing and annotation.</title>
        <authorList>
            <consortium name="The Broad Institute Genomics Platform"/>
            <consortium name="The Broad Institute Genome Sequencing Center for Infectious Disease"/>
            <person name="Wu L."/>
            <person name="Ma J."/>
        </authorList>
    </citation>
    <scope>NUCLEOTIDE SEQUENCE [LARGE SCALE GENOMIC DNA]</scope>
    <source>
        <strain evidence="4">CECT 7649</strain>
    </source>
</reference>
<dbReference type="RefSeq" id="WP_380832207.1">
    <property type="nucleotide sequence ID" value="NZ_JBHTCG010000054.1"/>
</dbReference>
<keyword evidence="2" id="KW-1133">Transmembrane helix</keyword>
<gene>
    <name evidence="3" type="ORF">ACFQSB_38675</name>
</gene>
<keyword evidence="2" id="KW-0472">Membrane</keyword>
<feature type="region of interest" description="Disordered" evidence="1">
    <location>
        <begin position="1"/>
        <end position="20"/>
    </location>
</feature>
<comment type="caution">
    <text evidence="3">The sequence shown here is derived from an EMBL/GenBank/DDBJ whole genome shotgun (WGS) entry which is preliminary data.</text>
</comment>
<evidence type="ECO:0000313" key="3">
    <source>
        <dbReference type="EMBL" id="MFC7388186.1"/>
    </source>
</evidence>
<name>A0ABW2PLX2_9ACTN</name>
<keyword evidence="2" id="KW-0812">Transmembrane</keyword>
<evidence type="ECO:0000256" key="2">
    <source>
        <dbReference type="SAM" id="Phobius"/>
    </source>
</evidence>
<protein>
    <recommendedName>
        <fullName evidence="5">LPXTG cell wall anchor domain-containing protein</fullName>
    </recommendedName>
</protein>
<proteinExistence type="predicted"/>
<dbReference type="Proteomes" id="UP001596496">
    <property type="component" value="Unassembled WGS sequence"/>
</dbReference>
<dbReference type="EMBL" id="JBHTCG010000054">
    <property type="protein sequence ID" value="MFC7388186.1"/>
    <property type="molecule type" value="Genomic_DNA"/>
</dbReference>